<comment type="caution">
    <text evidence="1">The sequence shown here is derived from an EMBL/GenBank/DDBJ whole genome shotgun (WGS) entry which is preliminary data.</text>
</comment>
<evidence type="ECO:0000313" key="2">
    <source>
        <dbReference type="Proteomes" id="UP000077628"/>
    </source>
</evidence>
<organism evidence="1 2">
    <name type="scientific">Methylomonas koyamae</name>
    <dbReference type="NCBI Taxonomy" id="702114"/>
    <lineage>
        <taxon>Bacteria</taxon>
        <taxon>Pseudomonadati</taxon>
        <taxon>Pseudomonadota</taxon>
        <taxon>Gammaproteobacteria</taxon>
        <taxon>Methylococcales</taxon>
        <taxon>Methylococcaceae</taxon>
        <taxon>Methylomonas</taxon>
    </lineage>
</organism>
<reference evidence="2" key="1">
    <citation type="submission" date="2016-03" db="EMBL/GenBank/DDBJ databases">
        <authorList>
            <person name="Heylen K."/>
            <person name="De Vos P."/>
            <person name="Vekeman B."/>
        </authorList>
    </citation>
    <scope>NUCLEOTIDE SEQUENCE [LARGE SCALE GENOMIC DNA]</scope>
    <source>
        <strain evidence="2">R-45383</strain>
    </source>
</reference>
<keyword evidence="2" id="KW-1185">Reference proteome</keyword>
<sequence length="118" mass="13390">MAAHLRFDSKTGKVEARTPYGKHTEELLQLNDDALIQYRLGTLRTVRLLTAEIEQQELQLKAVAKQLKANLITQAEYAAEEQAIRDDLAFLHHTLQAHKGELPLPPIRKTRLGITLIK</sequence>
<dbReference type="AlphaFoldDB" id="A0A177P133"/>
<proteinExistence type="predicted"/>
<dbReference type="RefSeq" id="WP_064025777.1">
    <property type="nucleotide sequence ID" value="NZ_LUUK01000055.1"/>
</dbReference>
<evidence type="ECO:0000313" key="1">
    <source>
        <dbReference type="EMBL" id="OAI23792.1"/>
    </source>
</evidence>
<gene>
    <name evidence="1" type="ORF">A1355_21465</name>
</gene>
<name>A0A177P133_9GAMM</name>
<protein>
    <submittedName>
        <fullName evidence="1">Uncharacterized protein</fullName>
    </submittedName>
</protein>
<dbReference type="Proteomes" id="UP000077628">
    <property type="component" value="Unassembled WGS sequence"/>
</dbReference>
<dbReference type="EMBL" id="LUUK01000055">
    <property type="protein sequence ID" value="OAI23792.1"/>
    <property type="molecule type" value="Genomic_DNA"/>
</dbReference>
<accession>A0A177P133</accession>
<dbReference type="OrthoDB" id="9802901at2"/>